<keyword evidence="3" id="KW-1185">Reference proteome</keyword>
<dbReference type="Gene3D" id="3.30.420.10">
    <property type="entry name" value="Ribonuclease H-like superfamily/Ribonuclease H"/>
    <property type="match status" value="1"/>
</dbReference>
<dbReference type="AlphaFoldDB" id="A0A6D2L470"/>
<feature type="domain" description="RNase H type-1" evidence="1">
    <location>
        <begin position="95"/>
        <end position="156"/>
    </location>
</feature>
<reference evidence="2" key="1">
    <citation type="submission" date="2020-01" db="EMBL/GenBank/DDBJ databases">
        <authorList>
            <person name="Mishra B."/>
        </authorList>
    </citation>
    <scope>NUCLEOTIDE SEQUENCE [LARGE SCALE GENOMIC DNA]</scope>
</reference>
<sequence>MCGLKSSNSRVASCKHVELFSSRTDWPRVAWSSRLFLDHLFLAETPFGQSRLWPAANKITSLGAKWLVSRVGRVGRSGRAYVTMRDITMIVHNKRRMNFQTDCADLVKMVSRPREWLAFEILLDEVEKCKRKFQAFSLTHIPRTKNTKVDKLAQSARDQPYGVYYINSVPPVLLPEPF</sequence>
<accession>A0A6D2L470</accession>
<evidence type="ECO:0000313" key="2">
    <source>
        <dbReference type="EMBL" id="CAA7059151.1"/>
    </source>
</evidence>
<organism evidence="2 3">
    <name type="scientific">Microthlaspi erraticum</name>
    <dbReference type="NCBI Taxonomy" id="1685480"/>
    <lineage>
        <taxon>Eukaryota</taxon>
        <taxon>Viridiplantae</taxon>
        <taxon>Streptophyta</taxon>
        <taxon>Embryophyta</taxon>
        <taxon>Tracheophyta</taxon>
        <taxon>Spermatophyta</taxon>
        <taxon>Magnoliopsida</taxon>
        <taxon>eudicotyledons</taxon>
        <taxon>Gunneridae</taxon>
        <taxon>Pentapetalae</taxon>
        <taxon>rosids</taxon>
        <taxon>malvids</taxon>
        <taxon>Brassicales</taxon>
        <taxon>Brassicaceae</taxon>
        <taxon>Coluteocarpeae</taxon>
        <taxon>Microthlaspi</taxon>
    </lineage>
</organism>
<protein>
    <recommendedName>
        <fullName evidence="1">RNase H type-1 domain-containing protein</fullName>
    </recommendedName>
</protein>
<evidence type="ECO:0000259" key="1">
    <source>
        <dbReference type="Pfam" id="PF13456"/>
    </source>
</evidence>
<gene>
    <name evidence="2" type="ORF">MERR_LOCUS46387</name>
</gene>
<dbReference type="EMBL" id="CACVBM020001756">
    <property type="protein sequence ID" value="CAA7059151.1"/>
    <property type="molecule type" value="Genomic_DNA"/>
</dbReference>
<comment type="caution">
    <text evidence="2">The sequence shown here is derived from an EMBL/GenBank/DDBJ whole genome shotgun (WGS) entry which is preliminary data.</text>
</comment>
<evidence type="ECO:0000313" key="3">
    <source>
        <dbReference type="Proteomes" id="UP000467841"/>
    </source>
</evidence>
<dbReference type="Pfam" id="PF13456">
    <property type="entry name" value="RVT_3"/>
    <property type="match status" value="1"/>
</dbReference>
<dbReference type="InterPro" id="IPR002156">
    <property type="entry name" value="RNaseH_domain"/>
</dbReference>
<proteinExistence type="predicted"/>
<name>A0A6D2L470_9BRAS</name>
<dbReference type="Proteomes" id="UP000467841">
    <property type="component" value="Unassembled WGS sequence"/>
</dbReference>
<dbReference type="InterPro" id="IPR036397">
    <property type="entry name" value="RNaseH_sf"/>
</dbReference>
<dbReference type="GO" id="GO:0004523">
    <property type="term" value="F:RNA-DNA hybrid ribonuclease activity"/>
    <property type="evidence" value="ECO:0007669"/>
    <property type="project" value="InterPro"/>
</dbReference>
<dbReference type="GO" id="GO:0003676">
    <property type="term" value="F:nucleic acid binding"/>
    <property type="evidence" value="ECO:0007669"/>
    <property type="project" value="InterPro"/>
</dbReference>